<evidence type="ECO:0000256" key="3">
    <source>
        <dbReference type="ARBA" id="ARBA00023054"/>
    </source>
</evidence>
<reference evidence="9 10" key="1">
    <citation type="journal article" date="2019" name="Int. J. Syst. Evol. Microbiol.">
        <title>The Global Catalogue of Microorganisms (GCM) 10K type strain sequencing project: providing services to taxonomists for standard genome sequencing and annotation.</title>
        <authorList>
            <consortium name="The Broad Institute Genomics Platform"/>
            <consortium name="The Broad Institute Genome Sequencing Center for Infectious Disease"/>
            <person name="Wu L."/>
            <person name="Ma J."/>
        </authorList>
    </citation>
    <scope>NUCLEOTIDE SEQUENCE [LARGE SCALE GENOMIC DNA]</scope>
    <source>
        <strain evidence="9 10">JCM 13378</strain>
    </source>
</reference>
<keyword evidence="9" id="KW-0969">Cilium</keyword>
<evidence type="ECO:0000313" key="9">
    <source>
        <dbReference type="EMBL" id="GAA0366965.1"/>
    </source>
</evidence>
<keyword evidence="10" id="KW-1185">Reference proteome</keyword>
<evidence type="ECO:0000259" key="7">
    <source>
        <dbReference type="Pfam" id="PF02465"/>
    </source>
</evidence>
<dbReference type="InterPro" id="IPR003481">
    <property type="entry name" value="FliD_N"/>
</dbReference>
<name>A0ABN0XL67_9ALTE</name>
<accession>A0ABN0XL67</accession>
<evidence type="ECO:0000313" key="10">
    <source>
        <dbReference type="Proteomes" id="UP001501757"/>
    </source>
</evidence>
<dbReference type="InterPro" id="IPR010810">
    <property type="entry name" value="Flagellin_hook_IN_motif"/>
</dbReference>
<evidence type="ECO:0000256" key="2">
    <source>
        <dbReference type="ARBA" id="ARBA00011255"/>
    </source>
</evidence>
<feature type="region of interest" description="Disordered" evidence="6">
    <location>
        <begin position="72"/>
        <end position="94"/>
    </location>
</feature>
<keyword evidence="4 5" id="KW-0975">Bacterial flagellum</keyword>
<dbReference type="InterPro" id="IPR010809">
    <property type="entry name" value="FliD_C"/>
</dbReference>
<evidence type="ECO:0000256" key="6">
    <source>
        <dbReference type="SAM" id="MobiDB-lite"/>
    </source>
</evidence>
<comment type="function">
    <text evidence="5">Required for morphogenesis and for the elongation of the flagellar filament by facilitating polymerization of the flagellin monomers at the tip of growing filament. Forms a capping structure, which prevents flagellin subunits (transported through the central channel of the flagellum) from leaking out without polymerization at the distal end.</text>
</comment>
<dbReference type="RefSeq" id="WP_343846549.1">
    <property type="nucleotide sequence ID" value="NZ_BAAAEI010000021.1"/>
</dbReference>
<feature type="domain" description="Flagellar hook-associated protein 2 C-terminal" evidence="8">
    <location>
        <begin position="237"/>
        <end position="474"/>
    </location>
</feature>
<evidence type="ECO:0000256" key="4">
    <source>
        <dbReference type="ARBA" id="ARBA00023143"/>
    </source>
</evidence>
<gene>
    <name evidence="9" type="primary">fliD</name>
    <name evidence="9" type="ORF">GCM10009092_34170</name>
</gene>
<dbReference type="Pfam" id="PF07196">
    <property type="entry name" value="Flagellin_IN"/>
    <property type="match status" value="1"/>
</dbReference>
<feature type="domain" description="Flagellar hook-associated protein 2 N-terminal" evidence="7">
    <location>
        <begin position="10"/>
        <end position="114"/>
    </location>
</feature>
<keyword evidence="5" id="KW-0964">Secreted</keyword>
<dbReference type="Proteomes" id="UP001501757">
    <property type="component" value="Unassembled WGS sequence"/>
</dbReference>
<dbReference type="InterPro" id="IPR040026">
    <property type="entry name" value="FliD"/>
</dbReference>
<organism evidence="9 10">
    <name type="scientific">Bowmanella denitrificans</name>
    <dbReference type="NCBI Taxonomy" id="366582"/>
    <lineage>
        <taxon>Bacteria</taxon>
        <taxon>Pseudomonadati</taxon>
        <taxon>Pseudomonadota</taxon>
        <taxon>Gammaproteobacteria</taxon>
        <taxon>Alteromonadales</taxon>
        <taxon>Alteromonadaceae</taxon>
        <taxon>Bowmanella</taxon>
    </lineage>
</organism>
<dbReference type="Pfam" id="PF02465">
    <property type="entry name" value="FliD_N"/>
    <property type="match status" value="1"/>
</dbReference>
<comment type="similarity">
    <text evidence="1 5">Belongs to the FliD family.</text>
</comment>
<dbReference type="PANTHER" id="PTHR30288">
    <property type="entry name" value="FLAGELLAR CAP/ASSEMBLY PROTEIN FLID"/>
    <property type="match status" value="1"/>
</dbReference>
<proteinExistence type="inferred from homology"/>
<keyword evidence="9" id="KW-0966">Cell projection</keyword>
<dbReference type="EMBL" id="BAAAEI010000021">
    <property type="protein sequence ID" value="GAA0366965.1"/>
    <property type="molecule type" value="Genomic_DNA"/>
</dbReference>
<evidence type="ECO:0000256" key="1">
    <source>
        <dbReference type="ARBA" id="ARBA00009764"/>
    </source>
</evidence>
<keyword evidence="3" id="KW-0175">Coiled coil</keyword>
<comment type="subcellular location">
    <subcellularLocation>
        <location evidence="5">Secreted</location>
    </subcellularLocation>
    <subcellularLocation>
        <location evidence="5">Bacterial flagellum</location>
    </subcellularLocation>
</comment>
<comment type="caution">
    <text evidence="9">The sequence shown here is derived from an EMBL/GenBank/DDBJ whole genome shotgun (WGS) entry which is preliminary data.</text>
</comment>
<evidence type="ECO:0000259" key="8">
    <source>
        <dbReference type="Pfam" id="PF07195"/>
    </source>
</evidence>
<sequence length="489" mass="52373">MAIQSLGVGSGLALDDLVKQLLEAERKPKFDRLDKREESLDAVISGIGSLKSKMDAFKESVDALRRDTALSKRSAVTTHPGVSGEDATGPFTAEASNSAATGSYQITITELASGSRVETANAADGGFNSSSDVVSASAGTLTFQVGSKSFDVDVTAGMTVQQLRNKVNSSASNFGVTASVISTGTAGGGAKLVFSSDVTGTGNDLKIINKNDIADLERVSTTDSTETQTYLGYAKNATNAKATIDGILVESATNRFENVIENVAFEAKEVSSKDALDNFVASTLEIGYDKDGVEKKIRDFVDDYNTLISEITTLTRYGQSELEEDGALAGDFMARGIQSGLASIVSSAVPNSKLGSLFQLGVSFDEDGKLQISDFDEYGFGSGEDKLKEAFEDNFDEIAKLFTDDEFGIATKAYDFVYEYTTFGGLLRSREDSYKNEKDLLADDRERLELQMLNYEDILRKKYLALDQTVSQLNRTGSALMASLASAGF</sequence>
<keyword evidence="9" id="KW-0282">Flagellum</keyword>
<comment type="subunit">
    <text evidence="2 5">Homopentamer.</text>
</comment>
<protein>
    <recommendedName>
        <fullName evidence="5">Flagellar hook-associated protein 2</fullName>
        <shortName evidence="5">HAP2</shortName>
    </recommendedName>
    <alternativeName>
        <fullName evidence="5">Flagellar cap protein</fullName>
    </alternativeName>
</protein>
<evidence type="ECO:0000256" key="5">
    <source>
        <dbReference type="RuleBase" id="RU362066"/>
    </source>
</evidence>
<dbReference type="PANTHER" id="PTHR30288:SF0">
    <property type="entry name" value="FLAGELLAR HOOK-ASSOCIATED PROTEIN 2"/>
    <property type="match status" value="1"/>
</dbReference>
<dbReference type="Pfam" id="PF07195">
    <property type="entry name" value="FliD_C"/>
    <property type="match status" value="1"/>
</dbReference>